<evidence type="ECO:0008006" key="2">
    <source>
        <dbReference type="Google" id="ProtNLM"/>
    </source>
</evidence>
<protein>
    <recommendedName>
        <fullName evidence="2">Macrolide export ATP-binding/permease protein MacB</fullName>
    </recommendedName>
</protein>
<name>A0A645GIR2_9ZZZZ</name>
<dbReference type="SUPFAM" id="SSF52540">
    <property type="entry name" value="P-loop containing nucleoside triphosphate hydrolases"/>
    <property type="match status" value="1"/>
</dbReference>
<organism evidence="1">
    <name type="scientific">bioreactor metagenome</name>
    <dbReference type="NCBI Taxonomy" id="1076179"/>
    <lineage>
        <taxon>unclassified sequences</taxon>
        <taxon>metagenomes</taxon>
        <taxon>ecological metagenomes</taxon>
    </lineage>
</organism>
<sequence>MGLLKVTSEKFNQTIVMITHNEEIAQLADRIIRIEDGKIVGGERS</sequence>
<reference evidence="1" key="1">
    <citation type="submission" date="2019-08" db="EMBL/GenBank/DDBJ databases">
        <authorList>
            <person name="Kucharzyk K."/>
            <person name="Murdoch R.W."/>
            <person name="Higgins S."/>
            <person name="Loffler F."/>
        </authorList>
    </citation>
    <scope>NUCLEOTIDE SEQUENCE</scope>
</reference>
<dbReference type="AlphaFoldDB" id="A0A645GIR2"/>
<dbReference type="InterPro" id="IPR027417">
    <property type="entry name" value="P-loop_NTPase"/>
</dbReference>
<dbReference type="EMBL" id="VSSQ01076169">
    <property type="protein sequence ID" value="MPN26595.1"/>
    <property type="molecule type" value="Genomic_DNA"/>
</dbReference>
<accession>A0A645GIR2</accession>
<proteinExistence type="predicted"/>
<comment type="caution">
    <text evidence="1">The sequence shown here is derived from an EMBL/GenBank/DDBJ whole genome shotgun (WGS) entry which is preliminary data.</text>
</comment>
<evidence type="ECO:0000313" key="1">
    <source>
        <dbReference type="EMBL" id="MPN26595.1"/>
    </source>
</evidence>
<gene>
    <name evidence="1" type="ORF">SDC9_174020</name>
</gene>
<dbReference type="Gene3D" id="3.40.50.300">
    <property type="entry name" value="P-loop containing nucleotide triphosphate hydrolases"/>
    <property type="match status" value="1"/>
</dbReference>